<evidence type="ECO:0000256" key="9">
    <source>
        <dbReference type="SAM" id="Phobius"/>
    </source>
</evidence>
<dbReference type="EMBL" id="JAJOMB010000017">
    <property type="protein sequence ID" value="MCD5314542.1"/>
    <property type="molecule type" value="Genomic_DNA"/>
</dbReference>
<feature type="compositionally biased region" description="Low complexity" evidence="8">
    <location>
        <begin position="349"/>
        <end position="417"/>
    </location>
</feature>
<dbReference type="PROSITE" id="PS00108">
    <property type="entry name" value="PROTEIN_KINASE_ST"/>
    <property type="match status" value="1"/>
</dbReference>
<evidence type="ECO:0000256" key="5">
    <source>
        <dbReference type="ARBA" id="ARBA00022777"/>
    </source>
</evidence>
<keyword evidence="9" id="KW-0812">Transmembrane</keyword>
<keyword evidence="3" id="KW-0808">Transferase</keyword>
<dbReference type="PANTHER" id="PTHR43289">
    <property type="entry name" value="MITOGEN-ACTIVATED PROTEIN KINASE KINASE KINASE 20-RELATED"/>
    <property type="match status" value="1"/>
</dbReference>
<sequence length="627" mass="67763">MPLPELIGRYRPVRRLGSGGFAVVWLAHDESLDAEVAVKVMADNWADRMDLRERFLGEARMLRQAASQRIVQVFDIGELEDGRPYLVMEYADAGTLADRVKANGAYPLAEALRVTAEVARGVAELHDAGVVHRDLKPSNVLVKSTRGGGERLLVADLGVAKSLAQGSGVTMSVGSAGYMAPEQMEPQIGVDVRADVYSLGAFAFYLMTAQKPYLPLVMAEKMPAALPDPVLETMLSALERDREMRWPDAASLAERFDELADQLPDDFSVSAASSPTDVQTPYPSAPVAAAPDHSPTPDSPTPGWTYEGGQKKQPALQNQAFEATRAAPSRPTPMPQRAASPQSAPPQPQYFQEPQPGAQGFQQGPGDYGRSDYPQQGPGQYQGYSHGYSPSGQQQGYSPNQPSYPQGQPGYPQGAQQPPRPPAESLSSRGGAPRGGVSRGEGRGRWIATMVVVVALAAATGVGSVMFWQKNRNQDISVSTADQSLRLTVPKQFGREVVDNGWKPTSIGLKDAEGSGLLLANDVDGWSKLQQDVDGVFVGLSPRENLPKRVAEIEHEDCTKASAEQYTGPDWEGQLQTWTSCSGGQRVLWEISLKAVDSDQWVYMQVRQSEYTVEPAVLIEGLELTGS</sequence>
<dbReference type="GO" id="GO:0005524">
    <property type="term" value="F:ATP binding"/>
    <property type="evidence" value="ECO:0007669"/>
    <property type="project" value="UniProtKB-UniRule"/>
</dbReference>
<accession>A0A9X1NGF8</accession>
<dbReference type="SUPFAM" id="SSF56112">
    <property type="entry name" value="Protein kinase-like (PK-like)"/>
    <property type="match status" value="1"/>
</dbReference>
<dbReference type="Proteomes" id="UP001138997">
    <property type="component" value="Unassembled WGS sequence"/>
</dbReference>
<dbReference type="InterPro" id="IPR008271">
    <property type="entry name" value="Ser/Thr_kinase_AS"/>
</dbReference>
<dbReference type="AlphaFoldDB" id="A0A9X1NGF8"/>
<dbReference type="RefSeq" id="WP_231447157.1">
    <property type="nucleotide sequence ID" value="NZ_JAJOMB010000017.1"/>
</dbReference>
<feature type="region of interest" description="Disordered" evidence="8">
    <location>
        <begin position="267"/>
        <end position="441"/>
    </location>
</feature>
<dbReference type="PROSITE" id="PS00107">
    <property type="entry name" value="PROTEIN_KINASE_ATP"/>
    <property type="match status" value="1"/>
</dbReference>
<gene>
    <name evidence="11" type="ORF">LR394_26900</name>
</gene>
<evidence type="ECO:0000256" key="2">
    <source>
        <dbReference type="ARBA" id="ARBA00022527"/>
    </source>
</evidence>
<dbReference type="Gene3D" id="3.30.200.20">
    <property type="entry name" value="Phosphorylase Kinase, domain 1"/>
    <property type="match status" value="1"/>
</dbReference>
<evidence type="ECO:0000256" key="6">
    <source>
        <dbReference type="ARBA" id="ARBA00022840"/>
    </source>
</evidence>
<name>A0A9X1NGF8_9ACTN</name>
<keyword evidence="5 11" id="KW-0418">Kinase</keyword>
<keyword evidence="9" id="KW-1133">Transmembrane helix</keyword>
<feature type="binding site" evidence="7">
    <location>
        <position position="39"/>
    </location>
    <ligand>
        <name>ATP</name>
        <dbReference type="ChEBI" id="CHEBI:30616"/>
    </ligand>
</feature>
<evidence type="ECO:0000313" key="12">
    <source>
        <dbReference type="Proteomes" id="UP001138997"/>
    </source>
</evidence>
<keyword evidence="4 7" id="KW-0547">Nucleotide-binding</keyword>
<feature type="compositionally biased region" description="Polar residues" evidence="8">
    <location>
        <begin position="270"/>
        <end position="282"/>
    </location>
</feature>
<proteinExistence type="predicted"/>
<feature type="transmembrane region" description="Helical" evidence="9">
    <location>
        <begin position="446"/>
        <end position="468"/>
    </location>
</feature>
<dbReference type="SMART" id="SM00220">
    <property type="entry name" value="S_TKc"/>
    <property type="match status" value="1"/>
</dbReference>
<evidence type="ECO:0000256" key="7">
    <source>
        <dbReference type="PROSITE-ProRule" id="PRU10141"/>
    </source>
</evidence>
<dbReference type="InterPro" id="IPR011009">
    <property type="entry name" value="Kinase-like_dom_sf"/>
</dbReference>
<evidence type="ECO:0000256" key="4">
    <source>
        <dbReference type="ARBA" id="ARBA00022741"/>
    </source>
</evidence>
<evidence type="ECO:0000256" key="3">
    <source>
        <dbReference type="ARBA" id="ARBA00022679"/>
    </source>
</evidence>
<feature type="domain" description="Protein kinase" evidence="10">
    <location>
        <begin position="10"/>
        <end position="283"/>
    </location>
</feature>
<dbReference type="Gene3D" id="1.10.510.10">
    <property type="entry name" value="Transferase(Phosphotransferase) domain 1"/>
    <property type="match status" value="1"/>
</dbReference>
<evidence type="ECO:0000256" key="8">
    <source>
        <dbReference type="SAM" id="MobiDB-lite"/>
    </source>
</evidence>
<keyword evidence="2" id="KW-0723">Serine/threonine-protein kinase</keyword>
<evidence type="ECO:0000259" key="10">
    <source>
        <dbReference type="PROSITE" id="PS50011"/>
    </source>
</evidence>
<dbReference type="CDD" id="cd14014">
    <property type="entry name" value="STKc_PknB_like"/>
    <property type="match status" value="1"/>
</dbReference>
<keyword evidence="12" id="KW-1185">Reference proteome</keyword>
<dbReference type="Pfam" id="PF00069">
    <property type="entry name" value="Pkinase"/>
    <property type="match status" value="1"/>
</dbReference>
<dbReference type="EC" id="2.7.11.1" evidence="1"/>
<evidence type="ECO:0000256" key="1">
    <source>
        <dbReference type="ARBA" id="ARBA00012513"/>
    </source>
</evidence>
<dbReference type="InterPro" id="IPR017441">
    <property type="entry name" value="Protein_kinase_ATP_BS"/>
</dbReference>
<keyword evidence="6 7" id="KW-0067">ATP-binding</keyword>
<dbReference type="PROSITE" id="PS50011">
    <property type="entry name" value="PROTEIN_KINASE_DOM"/>
    <property type="match status" value="1"/>
</dbReference>
<protein>
    <recommendedName>
        <fullName evidence="1">non-specific serine/threonine protein kinase</fullName>
        <ecNumber evidence="1">2.7.11.1</ecNumber>
    </recommendedName>
</protein>
<organism evidence="11 12">
    <name type="scientific">Kineosporia babensis</name>
    <dbReference type="NCBI Taxonomy" id="499548"/>
    <lineage>
        <taxon>Bacteria</taxon>
        <taxon>Bacillati</taxon>
        <taxon>Actinomycetota</taxon>
        <taxon>Actinomycetes</taxon>
        <taxon>Kineosporiales</taxon>
        <taxon>Kineosporiaceae</taxon>
        <taxon>Kineosporia</taxon>
    </lineage>
</organism>
<keyword evidence="9" id="KW-0472">Membrane</keyword>
<dbReference type="InterPro" id="IPR000719">
    <property type="entry name" value="Prot_kinase_dom"/>
</dbReference>
<dbReference type="GO" id="GO:0004674">
    <property type="term" value="F:protein serine/threonine kinase activity"/>
    <property type="evidence" value="ECO:0007669"/>
    <property type="project" value="UniProtKB-KW"/>
</dbReference>
<dbReference type="PANTHER" id="PTHR43289:SF6">
    <property type="entry name" value="SERINE_THREONINE-PROTEIN KINASE NEKL-3"/>
    <property type="match status" value="1"/>
</dbReference>
<evidence type="ECO:0000313" key="11">
    <source>
        <dbReference type="EMBL" id="MCD5314542.1"/>
    </source>
</evidence>
<reference evidence="11" key="1">
    <citation type="submission" date="2021-11" db="EMBL/GenBank/DDBJ databases">
        <title>Streptomyces corallinus and Kineosporia corallina sp. nov., two new coral-derived marine actinobacteria.</title>
        <authorList>
            <person name="Buangrab K."/>
            <person name="Sutthacheep M."/>
            <person name="Yeemin T."/>
            <person name="Harunari E."/>
            <person name="Igarashi Y."/>
            <person name="Sripreechasak P."/>
            <person name="Kanchanasin P."/>
            <person name="Tanasupawat S."/>
            <person name="Phongsopitanun W."/>
        </authorList>
    </citation>
    <scope>NUCLEOTIDE SEQUENCE</scope>
    <source>
        <strain evidence="11">JCM 31032</strain>
    </source>
</reference>
<comment type="caution">
    <text evidence="11">The sequence shown here is derived from an EMBL/GenBank/DDBJ whole genome shotgun (WGS) entry which is preliminary data.</text>
</comment>